<reference evidence="2 3" key="1">
    <citation type="journal article" date="2024" name="Chem. Sci.">
        <title>Discovery of megapolipeptins by genome mining of a Burkholderiales bacteria collection.</title>
        <authorList>
            <person name="Paulo B.S."/>
            <person name="Recchia M.J.J."/>
            <person name="Lee S."/>
            <person name="Fergusson C.H."/>
            <person name="Romanowski S.B."/>
            <person name="Hernandez A."/>
            <person name="Krull N."/>
            <person name="Liu D.Y."/>
            <person name="Cavanagh H."/>
            <person name="Bos A."/>
            <person name="Gray C.A."/>
            <person name="Murphy B.T."/>
            <person name="Linington R.G."/>
            <person name="Eustaquio A.S."/>
        </authorList>
    </citation>
    <scope>NUCLEOTIDE SEQUENCE [LARGE SCALE GENOMIC DNA]</scope>
    <source>
        <strain evidence="2 3">RL17-374-BIF-D</strain>
    </source>
</reference>
<organism evidence="2 3">
    <name type="scientific">Caballeronia jiangsuensis</name>
    <dbReference type="NCBI Taxonomy" id="1458357"/>
    <lineage>
        <taxon>Bacteria</taxon>
        <taxon>Pseudomonadati</taxon>
        <taxon>Pseudomonadota</taxon>
        <taxon>Betaproteobacteria</taxon>
        <taxon>Burkholderiales</taxon>
        <taxon>Burkholderiaceae</taxon>
        <taxon>Caballeronia</taxon>
    </lineage>
</organism>
<protein>
    <submittedName>
        <fullName evidence="2">DUF378 domain-containing protein</fullName>
    </submittedName>
</protein>
<evidence type="ECO:0000256" key="1">
    <source>
        <dbReference type="SAM" id="Phobius"/>
    </source>
</evidence>
<gene>
    <name evidence="2" type="ORF">PQR08_23455</name>
</gene>
<name>A0ABW9CQT6_9BURK</name>
<accession>A0ABW9CQT6</accession>
<dbReference type="Pfam" id="PF04070">
    <property type="entry name" value="DUF378"/>
    <property type="match status" value="1"/>
</dbReference>
<dbReference type="EMBL" id="JAQQDB010000023">
    <property type="protein sequence ID" value="MFM0520391.1"/>
    <property type="molecule type" value="Genomic_DNA"/>
</dbReference>
<dbReference type="Proteomes" id="UP001629462">
    <property type="component" value="Unassembled WGS sequence"/>
</dbReference>
<dbReference type="PANTHER" id="PTHR37304">
    <property type="entry name" value="MEMBRANE PROTEIN-RELATED"/>
    <property type="match status" value="1"/>
</dbReference>
<dbReference type="InterPro" id="IPR007211">
    <property type="entry name" value="DUF378"/>
</dbReference>
<proteinExistence type="predicted"/>
<evidence type="ECO:0000313" key="2">
    <source>
        <dbReference type="EMBL" id="MFM0520391.1"/>
    </source>
</evidence>
<feature type="transmembrane region" description="Helical" evidence="1">
    <location>
        <begin position="56"/>
        <end position="74"/>
    </location>
</feature>
<dbReference type="PANTHER" id="PTHR37304:SF1">
    <property type="entry name" value="MEMBRANE PROTEIN"/>
    <property type="match status" value="1"/>
</dbReference>
<keyword evidence="3" id="KW-1185">Reference proteome</keyword>
<sequence>MNTVTSKGTVVVHRSPIDWIAGALVIIGALNWGLVGLANVDLVAALFGSGTAGARIVYVLVGLAGIVMLIRAFVTTRPHGLAQR</sequence>
<dbReference type="RefSeq" id="WP_250487737.1">
    <property type="nucleotide sequence ID" value="NZ_JAQQDB010000023.1"/>
</dbReference>
<keyword evidence="1" id="KW-0812">Transmembrane</keyword>
<evidence type="ECO:0000313" key="3">
    <source>
        <dbReference type="Proteomes" id="UP001629462"/>
    </source>
</evidence>
<comment type="caution">
    <text evidence="2">The sequence shown here is derived from an EMBL/GenBank/DDBJ whole genome shotgun (WGS) entry which is preliminary data.</text>
</comment>
<feature type="transmembrane region" description="Helical" evidence="1">
    <location>
        <begin position="20"/>
        <end position="44"/>
    </location>
</feature>
<keyword evidence="1" id="KW-1133">Transmembrane helix</keyword>
<keyword evidence="1" id="KW-0472">Membrane</keyword>